<dbReference type="OrthoDB" id="1770457at2"/>
<keyword evidence="3 6" id="KW-0812">Transmembrane</keyword>
<feature type="transmembrane region" description="Helical" evidence="6">
    <location>
        <begin position="41"/>
        <end position="62"/>
    </location>
</feature>
<evidence type="ECO:0000256" key="3">
    <source>
        <dbReference type="ARBA" id="ARBA00022692"/>
    </source>
</evidence>
<evidence type="ECO:0000256" key="2">
    <source>
        <dbReference type="ARBA" id="ARBA00022475"/>
    </source>
</evidence>
<dbReference type="EMBL" id="ASWO01000005">
    <property type="protein sequence ID" value="EOT83904.1"/>
    <property type="molecule type" value="Genomic_DNA"/>
</dbReference>
<feature type="transmembrane region" description="Helical" evidence="6">
    <location>
        <begin position="254"/>
        <end position="287"/>
    </location>
</feature>
<comment type="caution">
    <text evidence="7">The sequence shown here is derived from an EMBL/GenBank/DDBJ whole genome shotgun (WGS) entry which is preliminary data.</text>
</comment>
<dbReference type="RefSeq" id="WP_016185501.1">
    <property type="nucleotide sequence ID" value="NZ_ASWO01000005.1"/>
</dbReference>
<keyword evidence="8" id="KW-1185">Reference proteome</keyword>
<keyword evidence="5 6" id="KW-0472">Membrane</keyword>
<gene>
    <name evidence="6" type="primary">mprF</name>
    <name evidence="7" type="ORF">I573_01629</name>
</gene>
<keyword evidence="6" id="KW-0443">Lipid metabolism</keyword>
<dbReference type="Proteomes" id="UP000015961">
    <property type="component" value="Unassembled WGS sequence"/>
</dbReference>
<protein>
    <recommendedName>
        <fullName evidence="6">Phosphatidylglycerol lysyltransferase</fullName>
        <ecNumber evidence="6">2.3.2.3</ecNumber>
    </recommendedName>
    <alternativeName>
        <fullName evidence="6">Lysylphosphatidylglycerol synthase</fullName>
    </alternativeName>
</protein>
<dbReference type="GO" id="GO:0050071">
    <property type="term" value="F:phosphatidylglycerol lysyltransferase activity"/>
    <property type="evidence" value="ECO:0007669"/>
    <property type="project" value="UniProtKB-EC"/>
</dbReference>
<evidence type="ECO:0000256" key="5">
    <source>
        <dbReference type="ARBA" id="ARBA00023136"/>
    </source>
</evidence>
<dbReference type="Pfam" id="PF03706">
    <property type="entry name" value="LPG_synthase_TM"/>
    <property type="match status" value="1"/>
</dbReference>
<name>S0L2W4_9ENTE</name>
<dbReference type="AlphaFoldDB" id="S0L2W4"/>
<dbReference type="PANTHER" id="PTHR39087">
    <property type="entry name" value="UPF0104 MEMBRANE PROTEIN MJ1595"/>
    <property type="match status" value="1"/>
</dbReference>
<keyword evidence="4 6" id="KW-1133">Transmembrane helix</keyword>
<feature type="transmembrane region" description="Helical" evidence="6">
    <location>
        <begin position="152"/>
        <end position="176"/>
    </location>
</feature>
<evidence type="ECO:0000256" key="6">
    <source>
        <dbReference type="RuleBase" id="RU363042"/>
    </source>
</evidence>
<dbReference type="GO" id="GO:0005886">
    <property type="term" value="C:plasma membrane"/>
    <property type="evidence" value="ECO:0007669"/>
    <property type="project" value="UniProtKB-SubCell"/>
</dbReference>
<dbReference type="eggNOG" id="COG0392">
    <property type="taxonomic scope" value="Bacteria"/>
</dbReference>
<evidence type="ECO:0000313" key="8">
    <source>
        <dbReference type="Proteomes" id="UP000015961"/>
    </source>
</evidence>
<dbReference type="GO" id="GO:0006629">
    <property type="term" value="P:lipid metabolic process"/>
    <property type="evidence" value="ECO:0007669"/>
    <property type="project" value="UniProtKB-KW"/>
</dbReference>
<dbReference type="GO" id="GO:0046677">
    <property type="term" value="P:response to antibiotic"/>
    <property type="evidence" value="ECO:0007669"/>
    <property type="project" value="UniProtKB-KW"/>
</dbReference>
<keyword evidence="6" id="KW-0808">Transferase</keyword>
<organism evidence="7 8">
    <name type="scientific">Enterococcus sulfureus ATCC 49903</name>
    <dbReference type="NCBI Taxonomy" id="1140003"/>
    <lineage>
        <taxon>Bacteria</taxon>
        <taxon>Bacillati</taxon>
        <taxon>Bacillota</taxon>
        <taxon>Bacilli</taxon>
        <taxon>Lactobacillales</taxon>
        <taxon>Enterococcaceae</taxon>
        <taxon>Enterococcus</taxon>
    </lineage>
</organism>
<dbReference type="PANTHER" id="PTHR39087:SF2">
    <property type="entry name" value="UPF0104 MEMBRANE PROTEIN MJ1595"/>
    <property type="match status" value="1"/>
</dbReference>
<comment type="function">
    <text evidence="6">Catalyzes the transfer of a lysyl group from L-lysyl-tRNA(Lys) to membrane-bound phosphatidylglycerol (PG), which produces lysylphosphatidylglycerol (LPG), a major component of the bacterial membrane with a positive net charge. LPG synthesis contributes to bacterial virulence as it is involved in the resistance mechanism against cationic antimicrobial peptides (CAMP) produces by the host's immune system (defensins, cathelicidins) and by the competing microorganisms.</text>
</comment>
<feature type="transmembrane region" description="Helical" evidence="6">
    <location>
        <begin position="74"/>
        <end position="98"/>
    </location>
</feature>
<evidence type="ECO:0000313" key="7">
    <source>
        <dbReference type="EMBL" id="EOT83904.1"/>
    </source>
</evidence>
<keyword evidence="6" id="KW-0046">Antibiotic resistance</keyword>
<accession>S0L2W4</accession>
<comment type="similarity">
    <text evidence="6">Belongs to the LPG synthase family.</text>
</comment>
<feature type="transmembrane region" description="Helical" evidence="6">
    <location>
        <begin position="302"/>
        <end position="322"/>
    </location>
</feature>
<dbReference type="STRING" id="1140003.OMY_01049"/>
<dbReference type="InterPro" id="IPR022791">
    <property type="entry name" value="L-PG_synthase/AglD"/>
</dbReference>
<proteinExistence type="inferred from homology"/>
<feature type="transmembrane region" description="Helical" evidence="6">
    <location>
        <begin position="118"/>
        <end position="140"/>
    </location>
</feature>
<evidence type="ECO:0000256" key="1">
    <source>
        <dbReference type="ARBA" id="ARBA00004651"/>
    </source>
</evidence>
<comment type="subcellular location">
    <subcellularLocation>
        <location evidence="1 6">Cell membrane</location>
        <topology evidence="1 6">Multi-pass membrane protein</topology>
    </subcellularLocation>
</comment>
<evidence type="ECO:0000256" key="4">
    <source>
        <dbReference type="ARBA" id="ARBA00022989"/>
    </source>
</evidence>
<keyword evidence="2" id="KW-1003">Cell membrane</keyword>
<reference evidence="7 8" key="1">
    <citation type="submission" date="2013-03" db="EMBL/GenBank/DDBJ databases">
        <title>The Genome Sequence of Enterococcus sulfureus ATCC_49903 (PacBio/Illumina hybrid assembly).</title>
        <authorList>
            <consortium name="The Broad Institute Genomics Platform"/>
            <consortium name="The Broad Institute Genome Sequencing Center for Infectious Disease"/>
            <person name="Earl A."/>
            <person name="Russ C."/>
            <person name="Gilmore M."/>
            <person name="Surin D."/>
            <person name="Walker B."/>
            <person name="Young S."/>
            <person name="Zeng Q."/>
            <person name="Gargeya S."/>
            <person name="Fitzgerald M."/>
            <person name="Haas B."/>
            <person name="Abouelleil A."/>
            <person name="Allen A.W."/>
            <person name="Alvarado L."/>
            <person name="Arachchi H.M."/>
            <person name="Berlin A.M."/>
            <person name="Chapman S.B."/>
            <person name="Gainer-Dewar J."/>
            <person name="Goldberg J."/>
            <person name="Griggs A."/>
            <person name="Gujja S."/>
            <person name="Hansen M."/>
            <person name="Howarth C."/>
            <person name="Imamovic A."/>
            <person name="Ireland A."/>
            <person name="Larimer J."/>
            <person name="McCowan C."/>
            <person name="Murphy C."/>
            <person name="Pearson M."/>
            <person name="Poon T.W."/>
            <person name="Priest M."/>
            <person name="Roberts A."/>
            <person name="Saif S."/>
            <person name="Shea T."/>
            <person name="Sisk P."/>
            <person name="Sykes S."/>
            <person name="Wortman J."/>
            <person name="Nusbaum C."/>
            <person name="Birren B."/>
        </authorList>
    </citation>
    <scope>NUCLEOTIDE SEQUENCE [LARGE SCALE GENOMIC DNA]</scope>
    <source>
        <strain evidence="7 8">ATCC 49903</strain>
    </source>
</reference>
<dbReference type="PATRIC" id="fig|1140003.3.peg.1007"/>
<comment type="catalytic activity">
    <reaction evidence="6">
        <text>L-lysyl-tRNA(Lys) + a 1,2-diacyl-sn-glycero-3-phospho-(1'-sn-glycerol) = a 1,2-diacyl-sn-glycero-3-phospho-1'-(3'-O-L-lysyl)-sn-glycerol + tRNA(Lys)</text>
        <dbReference type="Rhea" id="RHEA:10668"/>
        <dbReference type="Rhea" id="RHEA-COMP:9696"/>
        <dbReference type="Rhea" id="RHEA-COMP:9697"/>
        <dbReference type="ChEBI" id="CHEBI:64716"/>
        <dbReference type="ChEBI" id="CHEBI:75792"/>
        <dbReference type="ChEBI" id="CHEBI:78442"/>
        <dbReference type="ChEBI" id="CHEBI:78529"/>
        <dbReference type="EC" id="2.3.2.3"/>
    </reaction>
</comment>
<feature type="transmembrane region" description="Helical" evidence="6">
    <location>
        <begin position="222"/>
        <end position="247"/>
    </location>
</feature>
<sequence>MKKNRLKLGANLVFLCLIIGILFFLVRQSFASIVTELLHTTLFLVLALLLFGTGYQLIEGYLIKRIVQRPDFSFWNGVCTSIYVAFYRVVTFGAGTFISEVAFYHKKTIAYSESVGLAMFRLMLYKVTLVVYALLALLFFGPTLYQSNQKAFWFVLLGCVVTCGIVGILLALTFSVRIQHFNTTLVKTLIKKPKWIKKINEFNDQVDALRQTIKDLLLKPRVFAQLLLISVLKLSCWYIIPAIYLVFNPSDLTYSYAVAAIAFSVVLAGVLPAPAGIGSFEFVYLFMFQPLLGTVATASSLVLYRFATYVLPFLLGAGYVFWDKKQTLTKEFQTMRNE</sequence>
<dbReference type="EC" id="2.3.2.3" evidence="6"/>